<dbReference type="EMBL" id="AOGK01000001">
    <property type="protein sequence ID" value="MDG5973817.1"/>
    <property type="molecule type" value="Genomic_DNA"/>
</dbReference>
<evidence type="ECO:0000313" key="2">
    <source>
        <dbReference type="EMBL" id="MDG5973817.1"/>
    </source>
</evidence>
<dbReference type="AlphaFoldDB" id="A0A9X4S6J8"/>
<organism evidence="2 3">
    <name type="scientific">Hydrogenophaga taeniospiralis CCUG 15921</name>
    <dbReference type="NCBI Taxonomy" id="1281780"/>
    <lineage>
        <taxon>Bacteria</taxon>
        <taxon>Pseudomonadati</taxon>
        <taxon>Pseudomonadota</taxon>
        <taxon>Betaproteobacteria</taxon>
        <taxon>Burkholderiales</taxon>
        <taxon>Comamonadaceae</taxon>
        <taxon>Hydrogenophaga</taxon>
    </lineage>
</organism>
<feature type="transmembrane region" description="Helical" evidence="1">
    <location>
        <begin position="45"/>
        <end position="67"/>
    </location>
</feature>
<dbReference type="RefSeq" id="WP_068168942.1">
    <property type="nucleotide sequence ID" value="NZ_AOGK01000001.1"/>
</dbReference>
<comment type="caution">
    <text evidence="2">The sequence shown here is derived from an EMBL/GenBank/DDBJ whole genome shotgun (WGS) entry which is preliminary data.</text>
</comment>
<dbReference type="Proteomes" id="UP001152876">
    <property type="component" value="Unassembled WGS sequence"/>
</dbReference>
<name>A0A9X4S6J8_9BURK</name>
<sequence length="73" mass="8032">METTLFGYTEGQIAQFGLTFGVGAFILYMLFIVLNLALESKAGKFGTFVLFLVLSFGMLGFLAKNIIQWVLGI</sequence>
<reference evidence="2" key="1">
    <citation type="submission" date="2013-01" db="EMBL/GenBank/DDBJ databases">
        <title>Genome draft of Hydrogenophaga taeniospiralis 2K1.</title>
        <authorList>
            <person name="Gomila M."/>
            <person name="Lalucat J."/>
        </authorList>
    </citation>
    <scope>NUCLEOTIDE SEQUENCE</scope>
    <source>
        <strain evidence="2">CCUG 15921</strain>
    </source>
</reference>
<accession>A0A9X4S6J8</accession>
<keyword evidence="1" id="KW-1133">Transmembrane helix</keyword>
<protein>
    <recommendedName>
        <fullName evidence="4">DUF2788 domain-containing protein</fullName>
    </recommendedName>
</protein>
<gene>
    <name evidence="2" type="ORF">H010_01050</name>
</gene>
<keyword evidence="1" id="KW-0812">Transmembrane</keyword>
<feature type="transmembrane region" description="Helical" evidence="1">
    <location>
        <begin position="12"/>
        <end position="38"/>
    </location>
</feature>
<proteinExistence type="predicted"/>
<dbReference type="Pfam" id="PF10981">
    <property type="entry name" value="DUF2788"/>
    <property type="match status" value="1"/>
</dbReference>
<evidence type="ECO:0000256" key="1">
    <source>
        <dbReference type="SAM" id="Phobius"/>
    </source>
</evidence>
<dbReference type="InterPro" id="IPR021249">
    <property type="entry name" value="DUF2788"/>
</dbReference>
<dbReference type="OrthoDB" id="5625617at2"/>
<keyword evidence="1" id="KW-0472">Membrane</keyword>
<evidence type="ECO:0000313" key="3">
    <source>
        <dbReference type="Proteomes" id="UP001152876"/>
    </source>
</evidence>
<evidence type="ECO:0008006" key="4">
    <source>
        <dbReference type="Google" id="ProtNLM"/>
    </source>
</evidence>
<keyword evidence="3" id="KW-1185">Reference proteome</keyword>